<dbReference type="InterPro" id="IPR011042">
    <property type="entry name" value="6-blade_b-propeller_TolB-like"/>
</dbReference>
<evidence type="ECO:0000256" key="2">
    <source>
        <dbReference type="SAM" id="MobiDB-lite"/>
    </source>
</evidence>
<gene>
    <name evidence="5" type="ORF">IPV69_04140</name>
</gene>
<name>A0A7M2WYM7_9BACT</name>
<dbReference type="SUPFAM" id="SSF63829">
    <property type="entry name" value="Calcium-dependent phosphotriesterase"/>
    <property type="match status" value="1"/>
</dbReference>
<protein>
    <submittedName>
        <fullName evidence="5">Ig-like domain-containing protein</fullName>
    </submittedName>
</protein>
<evidence type="ECO:0000256" key="3">
    <source>
        <dbReference type="SAM" id="Phobius"/>
    </source>
</evidence>
<keyword evidence="3" id="KW-1133">Transmembrane helix</keyword>
<dbReference type="Proteomes" id="UP000593765">
    <property type="component" value="Chromosome"/>
</dbReference>
<reference evidence="5 6" key="1">
    <citation type="submission" date="2020-10" db="EMBL/GenBank/DDBJ databases">
        <title>Wide distribution of Phycisphaera-like planctomycetes from WD2101 soil group in peatlands and genome analysis of the first cultivated representative.</title>
        <authorList>
            <person name="Dedysh S.N."/>
            <person name="Beletsky A.V."/>
            <person name="Ivanova A."/>
            <person name="Kulichevskaya I.S."/>
            <person name="Suzina N.E."/>
            <person name="Philippov D.A."/>
            <person name="Rakitin A.L."/>
            <person name="Mardanov A.V."/>
            <person name="Ravin N.V."/>
        </authorList>
    </citation>
    <scope>NUCLEOTIDE SEQUENCE [LARGE SCALE GENOMIC DNA]</scope>
    <source>
        <strain evidence="5 6">M1803</strain>
    </source>
</reference>
<feature type="domain" description="SbsA Ig-like" evidence="4">
    <location>
        <begin position="71"/>
        <end position="177"/>
    </location>
</feature>
<dbReference type="KEGG" id="hbs:IPV69_04140"/>
<dbReference type="Gene3D" id="2.120.10.30">
    <property type="entry name" value="TolB, C-terminal domain"/>
    <property type="match status" value="1"/>
</dbReference>
<dbReference type="InterPro" id="IPR011041">
    <property type="entry name" value="Quinoprot_gluc/sorb_DH_b-prop"/>
</dbReference>
<dbReference type="SUPFAM" id="SSF50952">
    <property type="entry name" value="Soluble quinoprotein glucose dehydrogenase"/>
    <property type="match status" value="1"/>
</dbReference>
<dbReference type="AlphaFoldDB" id="A0A7M2WYM7"/>
<dbReference type="PANTHER" id="PTHR19328:SF75">
    <property type="entry name" value="ALDOSE SUGAR DEHYDROGENASE YLII"/>
    <property type="match status" value="1"/>
</dbReference>
<evidence type="ECO:0000313" key="5">
    <source>
        <dbReference type="EMBL" id="QOV90565.1"/>
    </source>
</evidence>
<dbReference type="EMBL" id="CP063458">
    <property type="protein sequence ID" value="QOV90565.1"/>
    <property type="molecule type" value="Genomic_DNA"/>
</dbReference>
<feature type="transmembrane region" description="Helical" evidence="3">
    <location>
        <begin position="28"/>
        <end position="48"/>
    </location>
</feature>
<evidence type="ECO:0000313" key="6">
    <source>
        <dbReference type="Proteomes" id="UP000593765"/>
    </source>
</evidence>
<organism evidence="5 6">
    <name type="scientific">Humisphaera borealis</name>
    <dbReference type="NCBI Taxonomy" id="2807512"/>
    <lineage>
        <taxon>Bacteria</taxon>
        <taxon>Pseudomonadati</taxon>
        <taxon>Planctomycetota</taxon>
        <taxon>Phycisphaerae</taxon>
        <taxon>Tepidisphaerales</taxon>
        <taxon>Tepidisphaeraceae</taxon>
        <taxon>Humisphaera</taxon>
    </lineage>
</organism>
<sequence>MKDNKATSVHHPDYAQRGTQSCRRSSRWLRLGVVLLLLAVGVSAAVWAKGRGYKTAMLRVIFPESPVYLSKPTVVAVRPADMTGGVPPDAFIAADVRLPNKGKVIDRKTLENGVMLLKGNAREKVPALVNTSGGGDAIVLRPLKPLELNALYTFEVLPALKDTGGASFEQHSTTFSTAAGTVYSEFPAAAVKVEQPLSAGNWYTGLAFGPDERLYASTIAGQVVRFDVAADGSLSAPKVITTVLAANQGPRIMTGLTFDPAATRDNPIIYVAHGTFPFDRMPEGDNVRSKAGTPHGMSKKVIPDWSGKISRLSGPNLENYQDIVVGLPRARHDHTTGQISFGPDGAMYFAQASNTAMGEADHEWGYRPERLLTACVMRLDMKRLSSLPLNSQTAGAEVNYDPFADGAPLTIVATGTRNCYDLLFHSNGRFYATLNGSARGGNTPAGGPSDVRRFDQAAAGGYDGPTVPGLKEVGTQNDYLLRLESGGYYGHPNPLRAEFVMNGGNPTAAIDACEVAEYPVGVVPDRNYRFPSFDFGKNLSPCGMTEYRGQAFPALRGKVLVVRFSGGKDIIALTPGDDGDIRHFVTNLDGFTHFHDPVDLCVSPATGYIYVAEHTGRKITLLRPTEQNRSASAIQQDVIPPGRNGPASILPMVSTPRE</sequence>
<evidence type="ECO:0000256" key="1">
    <source>
        <dbReference type="ARBA" id="ARBA00022729"/>
    </source>
</evidence>
<keyword evidence="3" id="KW-0812">Transmembrane</keyword>
<dbReference type="Pfam" id="PF13205">
    <property type="entry name" value="Big_5"/>
    <property type="match status" value="1"/>
</dbReference>
<proteinExistence type="predicted"/>
<keyword evidence="6" id="KW-1185">Reference proteome</keyword>
<evidence type="ECO:0000259" key="4">
    <source>
        <dbReference type="Pfam" id="PF13205"/>
    </source>
</evidence>
<accession>A0A7M2WYM7</accession>
<dbReference type="InterPro" id="IPR032812">
    <property type="entry name" value="SbsA_Ig"/>
</dbReference>
<keyword evidence="3" id="KW-0472">Membrane</keyword>
<keyword evidence="1" id="KW-0732">Signal</keyword>
<dbReference type="PANTHER" id="PTHR19328">
    <property type="entry name" value="HEDGEHOG-INTERACTING PROTEIN"/>
    <property type="match status" value="1"/>
</dbReference>
<feature type="region of interest" description="Disordered" evidence="2">
    <location>
        <begin position="637"/>
        <end position="658"/>
    </location>
</feature>
<dbReference type="RefSeq" id="WP_206293656.1">
    <property type="nucleotide sequence ID" value="NZ_CP063458.1"/>
</dbReference>